<keyword evidence="2" id="KW-1185">Reference proteome</keyword>
<dbReference type="STRING" id="632335.Calkr_0947"/>
<organism evidence="1 2">
    <name type="scientific">Caldicellulosiruptor acetigenus (strain ATCC 700853 / DSM 12137 / I77R1B)</name>
    <name type="common">Caldicellulosiruptor kristjanssonii</name>
    <dbReference type="NCBI Taxonomy" id="632335"/>
    <lineage>
        <taxon>Bacteria</taxon>
        <taxon>Bacillati</taxon>
        <taxon>Bacillota</taxon>
        <taxon>Bacillota incertae sedis</taxon>
        <taxon>Caldicellulosiruptorales</taxon>
        <taxon>Caldicellulosiruptoraceae</taxon>
        <taxon>Caldicellulosiruptor</taxon>
    </lineage>
</organism>
<name>E4S507_CALA7</name>
<gene>
    <name evidence="1" type="ordered locus">Calkr_0947</name>
</gene>
<dbReference type="Proteomes" id="UP000009256">
    <property type="component" value="Chromosome"/>
</dbReference>
<proteinExistence type="predicted"/>
<evidence type="ECO:0000313" key="2">
    <source>
        <dbReference type="Proteomes" id="UP000009256"/>
    </source>
</evidence>
<dbReference type="KEGG" id="cki:Calkr_0947"/>
<reference evidence="1 2" key="2">
    <citation type="journal article" date="2011" name="J. Bacteriol.">
        <title>Complete genome sequences for the anaerobic, extremely thermophilic plant biomass-degrading bacteria Caldicellulosiruptor hydrothermalis, Caldicellulosiruptor kristjanssonii, Caldicellulosiruptor kronotskyensis, Caldicellulosiruptor owensenis, and Caldicellulosiruptor lactoaceticus.</title>
        <authorList>
            <person name="Blumer-Schuette S.E."/>
            <person name="Ozdemir I."/>
            <person name="Mistry D."/>
            <person name="Lucas S."/>
            <person name="Lapidus A."/>
            <person name="Cheng J.F."/>
            <person name="Goodwin L.A."/>
            <person name="Pitluck S."/>
            <person name="Land M.L."/>
            <person name="Hauser L.J."/>
            <person name="Woyke T."/>
            <person name="Mikhailova N."/>
            <person name="Pati A."/>
            <person name="Kyrpides N.C."/>
            <person name="Ivanova N."/>
            <person name="Detter J.C."/>
            <person name="Walston-Davenport K."/>
            <person name="Han S."/>
            <person name="Adams M.W."/>
            <person name="Kelly R.M."/>
        </authorList>
    </citation>
    <scope>NUCLEOTIDE SEQUENCE [LARGE SCALE GENOMIC DNA]</scope>
    <source>
        <strain evidence="2">ATCC 700853 / DSM 12137 / I77R1B</strain>
    </source>
</reference>
<dbReference type="EMBL" id="CP002326">
    <property type="protein sequence ID" value="ADQ40461.1"/>
    <property type="molecule type" value="Genomic_DNA"/>
</dbReference>
<evidence type="ECO:0000313" key="1">
    <source>
        <dbReference type="EMBL" id="ADQ40461.1"/>
    </source>
</evidence>
<reference key="1">
    <citation type="submission" date="2010-11" db="EMBL/GenBank/DDBJ databases">
        <title>Complete sequence of chromosome of Caldicellulosiruptor kristjanssonii 177R1B.</title>
        <authorList>
            <consortium name="US DOE Joint Genome Institute"/>
            <person name="Lucas S."/>
            <person name="Copeland A."/>
            <person name="Lapidus A."/>
            <person name="Cheng J.-F."/>
            <person name="Bruce D."/>
            <person name="Goodwin L."/>
            <person name="Pitluck S."/>
            <person name="Davenport K."/>
            <person name="Detter J.C."/>
            <person name="Han C."/>
            <person name="Tapia R."/>
            <person name="Land M."/>
            <person name="Hauser L."/>
            <person name="Jeffries C."/>
            <person name="Kyrpides N."/>
            <person name="Ivanova N."/>
            <person name="Mikhailova N."/>
            <person name="Blumer-Schuette S.E."/>
            <person name="Kelly R.M."/>
            <person name="Woyke T."/>
        </authorList>
    </citation>
    <scope>NUCLEOTIDE SEQUENCE</scope>
    <source>
        <strain>177R1B</strain>
    </source>
</reference>
<dbReference type="HOGENOM" id="CLU_1657576_0_0_9"/>
<protein>
    <submittedName>
        <fullName evidence="1">Uncharacterized protein</fullName>
    </submittedName>
</protein>
<sequence length="194" mass="22976">MNYRSVMENKSFKLGILILLILVISNLLAFAKLYNYNRTLKEIKEDLSQTFLSEINRSITITDQFIREAKETSEFKLTTIGYLSVLQKSIGRMHSMLQILDKCFESRSGRDFSFFYVAFLFSGYEDKIYQLQALLLDEEKKINRVNEVVNQLLVLKDDLKLIRSFDISKISNRKEAKIKWEQIEKKLKFYKLQK</sequence>
<accession>E4S507</accession>
<dbReference type="AlphaFoldDB" id="E4S507"/>
<dbReference type="RefSeq" id="WP_013432279.1">
    <property type="nucleotide sequence ID" value="NC_014721.1"/>
</dbReference>